<keyword evidence="3" id="KW-1185">Reference proteome</keyword>
<dbReference type="Proteomes" id="UP001519332">
    <property type="component" value="Unassembled WGS sequence"/>
</dbReference>
<proteinExistence type="predicted"/>
<accession>A0ABS4TWD0</accession>
<organism evidence="2 3">
    <name type="scientific">Kibdelosporangium banguiense</name>
    <dbReference type="NCBI Taxonomy" id="1365924"/>
    <lineage>
        <taxon>Bacteria</taxon>
        <taxon>Bacillati</taxon>
        <taxon>Actinomycetota</taxon>
        <taxon>Actinomycetes</taxon>
        <taxon>Pseudonocardiales</taxon>
        <taxon>Pseudonocardiaceae</taxon>
        <taxon>Kibdelosporangium</taxon>
    </lineage>
</organism>
<sequence length="36" mass="3981">MMTCAGKHRIERRGELAGPVANQEPEFISSVAEVHE</sequence>
<evidence type="ECO:0000256" key="1">
    <source>
        <dbReference type="SAM" id="MobiDB-lite"/>
    </source>
</evidence>
<protein>
    <submittedName>
        <fullName evidence="2">Uncharacterized protein</fullName>
    </submittedName>
</protein>
<evidence type="ECO:0000313" key="3">
    <source>
        <dbReference type="Proteomes" id="UP001519332"/>
    </source>
</evidence>
<gene>
    <name evidence="2" type="ORF">JOF56_009095</name>
</gene>
<name>A0ABS4TWD0_9PSEU</name>
<feature type="region of interest" description="Disordered" evidence="1">
    <location>
        <begin position="1"/>
        <end position="22"/>
    </location>
</feature>
<comment type="caution">
    <text evidence="2">The sequence shown here is derived from an EMBL/GenBank/DDBJ whole genome shotgun (WGS) entry which is preliminary data.</text>
</comment>
<dbReference type="EMBL" id="JAGINW010000001">
    <property type="protein sequence ID" value="MBP2328710.1"/>
    <property type="molecule type" value="Genomic_DNA"/>
</dbReference>
<evidence type="ECO:0000313" key="2">
    <source>
        <dbReference type="EMBL" id="MBP2328710.1"/>
    </source>
</evidence>
<feature type="compositionally biased region" description="Basic residues" evidence="1">
    <location>
        <begin position="1"/>
        <end position="11"/>
    </location>
</feature>
<reference evidence="2 3" key="1">
    <citation type="submission" date="2021-03" db="EMBL/GenBank/DDBJ databases">
        <title>Sequencing the genomes of 1000 actinobacteria strains.</title>
        <authorList>
            <person name="Klenk H.-P."/>
        </authorList>
    </citation>
    <scope>NUCLEOTIDE SEQUENCE [LARGE SCALE GENOMIC DNA]</scope>
    <source>
        <strain evidence="2 3">DSM 46670</strain>
    </source>
</reference>